<evidence type="ECO:0000313" key="4">
    <source>
        <dbReference type="Proteomes" id="UP000507245"/>
    </source>
</evidence>
<dbReference type="EMBL" id="CAEKDK010000003">
    <property type="protein sequence ID" value="CAB4272151.1"/>
    <property type="molecule type" value="Genomic_DNA"/>
</dbReference>
<organism evidence="2 4">
    <name type="scientific">Prunus armeniaca</name>
    <name type="common">Apricot</name>
    <name type="synonym">Armeniaca vulgaris</name>
    <dbReference type="NCBI Taxonomy" id="36596"/>
    <lineage>
        <taxon>Eukaryota</taxon>
        <taxon>Viridiplantae</taxon>
        <taxon>Streptophyta</taxon>
        <taxon>Embryophyta</taxon>
        <taxon>Tracheophyta</taxon>
        <taxon>Spermatophyta</taxon>
        <taxon>Magnoliopsida</taxon>
        <taxon>eudicotyledons</taxon>
        <taxon>Gunneridae</taxon>
        <taxon>Pentapetalae</taxon>
        <taxon>rosids</taxon>
        <taxon>fabids</taxon>
        <taxon>Rosales</taxon>
        <taxon>Rosaceae</taxon>
        <taxon>Amygdaloideae</taxon>
        <taxon>Amygdaleae</taxon>
        <taxon>Prunus</taxon>
    </lineage>
</organism>
<gene>
    <name evidence="1" type="ORF">CURHAP_LOCUS18701</name>
    <name evidence="2" type="ORF">ORAREDHAP_LOCUS18676</name>
</gene>
<reference evidence="2 3" key="2">
    <citation type="submission" date="2020-05" db="EMBL/GenBank/DDBJ databases">
        <authorList>
            <person name="Campoy J."/>
            <person name="Schneeberger K."/>
            <person name="Spophaly S."/>
        </authorList>
    </citation>
    <scope>NUCLEOTIDE SEQUENCE [LARGE SCALE GENOMIC DNA]</scope>
    <source>
        <strain evidence="2">PruArmRojPasFocal</strain>
    </source>
</reference>
<dbReference type="OrthoDB" id="10603106at2759"/>
<dbReference type="EMBL" id="CAEKKB010000003">
    <property type="protein sequence ID" value="CAB4302794.1"/>
    <property type="molecule type" value="Genomic_DNA"/>
</dbReference>
<evidence type="ECO:0000313" key="2">
    <source>
        <dbReference type="EMBL" id="CAB4302794.1"/>
    </source>
</evidence>
<protein>
    <submittedName>
        <fullName evidence="2">Uncharacterized protein</fullName>
    </submittedName>
</protein>
<dbReference type="Proteomes" id="UP000507222">
    <property type="component" value="Unassembled WGS sequence"/>
</dbReference>
<accession>A0A6J5WUD0</accession>
<reference evidence="4" key="1">
    <citation type="journal article" date="2020" name="Genome Biol.">
        <title>Gamete binning: chromosome-level and haplotype-resolved genome assembly enabled by high-throughput single-cell sequencing of gamete genomes.</title>
        <authorList>
            <person name="Campoy J.A."/>
            <person name="Sun H."/>
            <person name="Goel M."/>
            <person name="Jiao W.-B."/>
            <person name="Folz-Donahue K."/>
            <person name="Wang N."/>
            <person name="Rubio M."/>
            <person name="Liu C."/>
            <person name="Kukat C."/>
            <person name="Ruiz D."/>
            <person name="Huettel B."/>
            <person name="Schneeberger K."/>
        </authorList>
    </citation>
    <scope>NUCLEOTIDE SEQUENCE [LARGE SCALE GENOMIC DNA]</scope>
    <source>
        <strain evidence="4">cv. Rojo Pasion</strain>
    </source>
</reference>
<evidence type="ECO:0000313" key="3">
    <source>
        <dbReference type="Proteomes" id="UP000507222"/>
    </source>
</evidence>
<dbReference type="Proteomes" id="UP000507245">
    <property type="component" value="Unassembled WGS sequence"/>
</dbReference>
<sequence>MGHLAVKVGMIPWIKDFFRCLLGRNWVFNTVIVAARRCYAITKAGHPRCGGKTDFCSPGASFPSARSCSFTCAHGILSTVH</sequence>
<evidence type="ECO:0000313" key="1">
    <source>
        <dbReference type="EMBL" id="CAB4272151.1"/>
    </source>
</evidence>
<name>A0A6J5WUD0_PRUAR</name>
<keyword evidence="4" id="KW-1185">Reference proteome</keyword>
<proteinExistence type="predicted"/>
<dbReference type="AlphaFoldDB" id="A0A6J5WUD0"/>